<dbReference type="InterPro" id="IPR001433">
    <property type="entry name" value="OxRdtase_FAD/NAD-bd"/>
</dbReference>
<dbReference type="PANTHER" id="PTHR47354:SF5">
    <property type="entry name" value="PROTEIN RFBI"/>
    <property type="match status" value="1"/>
</dbReference>
<keyword evidence="4" id="KW-1185">Reference proteome</keyword>
<dbReference type="Gene3D" id="3.40.50.80">
    <property type="entry name" value="Nucleotide-binding domain of ferredoxin-NADP reductase (FNR) module"/>
    <property type="match status" value="1"/>
</dbReference>
<evidence type="ECO:0000313" key="4">
    <source>
        <dbReference type="Proteomes" id="UP000009286"/>
    </source>
</evidence>
<protein>
    <submittedName>
        <fullName evidence="3">Oxidoreductase FAD-binding domain protein</fullName>
    </submittedName>
</protein>
<dbReference type="Gene3D" id="2.40.30.10">
    <property type="entry name" value="Translation factors"/>
    <property type="match status" value="1"/>
</dbReference>
<feature type="compositionally biased region" description="Polar residues" evidence="1">
    <location>
        <begin position="271"/>
        <end position="282"/>
    </location>
</feature>
<feature type="domain" description="FAD-binding FR-type" evidence="2">
    <location>
        <begin position="27"/>
        <end position="129"/>
    </location>
</feature>
<feature type="compositionally biased region" description="Basic and acidic residues" evidence="1">
    <location>
        <begin position="252"/>
        <end position="261"/>
    </location>
</feature>
<dbReference type="InterPro" id="IPR039261">
    <property type="entry name" value="FNR_nucleotide-bd"/>
</dbReference>
<evidence type="ECO:0000313" key="3">
    <source>
        <dbReference type="EMBL" id="AEP08522.1"/>
    </source>
</evidence>
<dbReference type="Pfam" id="PF00175">
    <property type="entry name" value="NAD_binding_1"/>
    <property type="match status" value="1"/>
</dbReference>
<evidence type="ECO:0000259" key="2">
    <source>
        <dbReference type="PROSITE" id="PS51384"/>
    </source>
</evidence>
<feature type="region of interest" description="Disordered" evidence="1">
    <location>
        <begin position="252"/>
        <end position="282"/>
    </location>
</feature>
<dbReference type="SUPFAM" id="SSF63380">
    <property type="entry name" value="Riboflavin synthase domain-like"/>
    <property type="match status" value="1"/>
</dbReference>
<dbReference type="STRING" id="856793.MICA_176"/>
<dbReference type="EMBL" id="CP002382">
    <property type="protein sequence ID" value="AEP08522.1"/>
    <property type="molecule type" value="Genomic_DNA"/>
</dbReference>
<sequence>MSDTLKASADPAGCTGMCTALPPTPPPASFDAVVEGIDAPSADIRILRLRLNNTMRLSYRAGHYADLAVAGLPARSYSIANAPDANGTTDRLEFHIRNTGGVASQHVATQLKIGDTVTVTAPMGHATLAPGCVKPIIAIAGGMGLSPMKAIVESALNTGHPGPVTLYWGVNHGDDLYMADHFRALQVTHAQFRFVPVVRDDQSRPADAQAGMVGDVVIRDHADLSGLSLYVAGPPPMVSAIIPQLLAHKAHRGDIHTDDSSARAGGLGRQPSGTQSSGTQPS</sequence>
<dbReference type="SUPFAM" id="SSF52343">
    <property type="entry name" value="Ferredoxin reductase-like, C-terminal NADP-linked domain"/>
    <property type="match status" value="1"/>
</dbReference>
<dbReference type="Proteomes" id="UP000009286">
    <property type="component" value="Chromosome"/>
</dbReference>
<proteinExistence type="predicted"/>
<dbReference type="AlphaFoldDB" id="G2KP14"/>
<dbReference type="InterPro" id="IPR050415">
    <property type="entry name" value="MRET"/>
</dbReference>
<dbReference type="InterPro" id="IPR017938">
    <property type="entry name" value="Riboflavin_synthase-like_b-brl"/>
</dbReference>
<dbReference type="OrthoDB" id="9806195at2"/>
<dbReference type="GO" id="GO:0016491">
    <property type="term" value="F:oxidoreductase activity"/>
    <property type="evidence" value="ECO:0007669"/>
    <property type="project" value="InterPro"/>
</dbReference>
<reference evidence="3 4" key="1">
    <citation type="journal article" date="2011" name="BMC Genomics">
        <title>Genomic insights into an obligate epibiotic bacterial predator: Micavibrio aeruginosavorus ARL-13.</title>
        <authorList>
            <person name="Wang Z."/>
            <person name="Kadouri D."/>
            <person name="Wu M."/>
        </authorList>
    </citation>
    <scope>NUCLEOTIDE SEQUENCE [LARGE SCALE GENOMIC DNA]</scope>
    <source>
        <strain evidence="3 4">ARL-13</strain>
    </source>
</reference>
<dbReference type="eggNOG" id="COG0543">
    <property type="taxonomic scope" value="Bacteria"/>
</dbReference>
<dbReference type="PANTHER" id="PTHR47354">
    <property type="entry name" value="NADH OXIDOREDUCTASE HCR"/>
    <property type="match status" value="1"/>
</dbReference>
<organism evidence="3 4">
    <name type="scientific">Micavibrio aeruginosavorus (strain ARL-13)</name>
    <dbReference type="NCBI Taxonomy" id="856793"/>
    <lineage>
        <taxon>Bacteria</taxon>
        <taxon>Pseudomonadati</taxon>
        <taxon>Bdellovibrionota</taxon>
        <taxon>Bdellovibrionia</taxon>
        <taxon>Bdellovibrionales</taxon>
        <taxon>Pseudobdellovibrionaceae</taxon>
        <taxon>Micavibrio</taxon>
    </lineage>
</organism>
<dbReference type="KEGG" id="mai:MICA_176"/>
<dbReference type="PRINTS" id="PR00410">
    <property type="entry name" value="PHEHYDRXLASE"/>
</dbReference>
<dbReference type="InterPro" id="IPR017927">
    <property type="entry name" value="FAD-bd_FR_type"/>
</dbReference>
<dbReference type="PROSITE" id="PS51384">
    <property type="entry name" value="FAD_FR"/>
    <property type="match status" value="1"/>
</dbReference>
<dbReference type="Pfam" id="PF00970">
    <property type="entry name" value="FAD_binding_6"/>
    <property type="match status" value="1"/>
</dbReference>
<dbReference type="RefSeq" id="WP_014101745.1">
    <property type="nucleotide sequence ID" value="NC_016026.1"/>
</dbReference>
<dbReference type="HOGENOM" id="CLU_003827_7_4_5"/>
<evidence type="ECO:0000256" key="1">
    <source>
        <dbReference type="SAM" id="MobiDB-lite"/>
    </source>
</evidence>
<dbReference type="InterPro" id="IPR008333">
    <property type="entry name" value="Cbr1-like_FAD-bd_dom"/>
</dbReference>
<gene>
    <name evidence="3" type="ordered locus">MICA_176</name>
</gene>
<accession>G2KP14</accession>
<name>G2KP14_MICAA</name>